<keyword evidence="5" id="KW-1185">Reference proteome</keyword>
<comment type="caution">
    <text evidence="4">The sequence shown here is derived from an EMBL/GenBank/DDBJ whole genome shotgun (WGS) entry which is preliminary data.</text>
</comment>
<name>A0ABW2BSF3_9PSEU</name>
<evidence type="ECO:0000256" key="1">
    <source>
        <dbReference type="ARBA" id="ARBA00006068"/>
    </source>
</evidence>
<protein>
    <submittedName>
        <fullName evidence="4">LCP family protein</fullName>
    </submittedName>
</protein>
<evidence type="ECO:0000313" key="5">
    <source>
        <dbReference type="Proteomes" id="UP001596337"/>
    </source>
</evidence>
<feature type="region of interest" description="Disordered" evidence="2">
    <location>
        <begin position="22"/>
        <end position="44"/>
    </location>
</feature>
<accession>A0ABW2BSF3</accession>
<comment type="similarity">
    <text evidence="1">Belongs to the LytR/CpsA/Psr (LCP) family.</text>
</comment>
<reference evidence="5" key="1">
    <citation type="journal article" date="2019" name="Int. J. Syst. Evol. Microbiol.">
        <title>The Global Catalogue of Microorganisms (GCM) 10K type strain sequencing project: providing services to taxonomists for standard genome sequencing and annotation.</title>
        <authorList>
            <consortium name="The Broad Institute Genomics Platform"/>
            <consortium name="The Broad Institute Genome Sequencing Center for Infectious Disease"/>
            <person name="Wu L."/>
            <person name="Ma J."/>
        </authorList>
    </citation>
    <scope>NUCLEOTIDE SEQUENCE [LARGE SCALE GENOMIC DNA]</scope>
    <source>
        <strain evidence="5">KCTC 32255</strain>
    </source>
</reference>
<gene>
    <name evidence="4" type="ORF">ACFQGD_02005</name>
</gene>
<dbReference type="PANTHER" id="PTHR33392">
    <property type="entry name" value="POLYISOPRENYL-TEICHOIC ACID--PEPTIDOGLYCAN TEICHOIC ACID TRANSFERASE TAGU"/>
    <property type="match status" value="1"/>
</dbReference>
<organism evidence="4 5">
    <name type="scientific">Haloechinothrix salitolerans</name>
    <dbReference type="NCBI Taxonomy" id="926830"/>
    <lineage>
        <taxon>Bacteria</taxon>
        <taxon>Bacillati</taxon>
        <taxon>Actinomycetota</taxon>
        <taxon>Actinomycetes</taxon>
        <taxon>Pseudonocardiales</taxon>
        <taxon>Pseudonocardiaceae</taxon>
        <taxon>Haloechinothrix</taxon>
    </lineage>
</organism>
<dbReference type="RefSeq" id="WP_345402591.1">
    <property type="nucleotide sequence ID" value="NZ_BAABLA010000111.1"/>
</dbReference>
<dbReference type="InterPro" id="IPR050922">
    <property type="entry name" value="LytR/CpsA/Psr_CW_biosynth"/>
</dbReference>
<feature type="compositionally biased region" description="Polar residues" evidence="2">
    <location>
        <begin position="419"/>
        <end position="428"/>
    </location>
</feature>
<dbReference type="Proteomes" id="UP001596337">
    <property type="component" value="Unassembled WGS sequence"/>
</dbReference>
<dbReference type="PANTHER" id="PTHR33392:SF6">
    <property type="entry name" value="POLYISOPRENYL-TEICHOIC ACID--PEPTIDOGLYCAN TEICHOIC ACID TRANSFERASE TAGU"/>
    <property type="match status" value="1"/>
</dbReference>
<dbReference type="EMBL" id="JBHSXX010000001">
    <property type="protein sequence ID" value="MFC6865915.1"/>
    <property type="molecule type" value="Genomic_DNA"/>
</dbReference>
<evidence type="ECO:0000259" key="3">
    <source>
        <dbReference type="Pfam" id="PF03816"/>
    </source>
</evidence>
<feature type="domain" description="Cell envelope-related transcriptional attenuator" evidence="3">
    <location>
        <begin position="162"/>
        <end position="327"/>
    </location>
</feature>
<feature type="region of interest" description="Disordered" evidence="2">
    <location>
        <begin position="408"/>
        <end position="443"/>
    </location>
</feature>
<proteinExistence type="inferred from homology"/>
<dbReference type="Pfam" id="PF03816">
    <property type="entry name" value="LytR_cpsA_psr"/>
    <property type="match status" value="1"/>
</dbReference>
<dbReference type="Gene3D" id="3.40.630.190">
    <property type="entry name" value="LCP protein"/>
    <property type="match status" value="1"/>
</dbReference>
<evidence type="ECO:0000313" key="4">
    <source>
        <dbReference type="EMBL" id="MFC6865915.1"/>
    </source>
</evidence>
<evidence type="ECO:0000256" key="2">
    <source>
        <dbReference type="SAM" id="MobiDB-lite"/>
    </source>
</evidence>
<sequence length="443" mass="48161">MPPNADPPPPARQRERPIAAALARSNNARASTTTREWRNTETQQIPAIEPDTAASKQIKVRYDEEKPATRLREKRLRLDQRAAQLTKATVGVLALIVFLATGGAWSMKTWYDSTLEEIAALDVNSADIKDAPAQLGDENFLIVGSDTRAGAAREVPGVQGARSDAVMLAHIPEDRDRAVVVSFPRDLEVTRPACQRWDASTRQYSEEVVPGAQRVKLNTAYAVGGPRCVTTLVQQLSGMRMNHFVGIDFQGFKSMVDAVGGVTVKANGPIVDQEMGTIATKAGPLPLDGTKALRFVRARKVEGDLTSDYGRMGRQQQFIGALLRKAMSNDVLTNPSKLTSFVNAFTAATYGENIGVDDMLTLAQSMRGLDTGSIQFLTLPTTGYSNERGNEVMMRERTDMLFQALINDTPLPGEEPANKQDNGGQETTARADDSTLRQGTGNP</sequence>
<dbReference type="InterPro" id="IPR004474">
    <property type="entry name" value="LytR_CpsA_psr"/>
</dbReference>
<feature type="compositionally biased region" description="Low complexity" evidence="2">
    <location>
        <begin position="22"/>
        <end position="31"/>
    </location>
</feature>
<dbReference type="NCBIfam" id="TIGR00350">
    <property type="entry name" value="lytR_cpsA_psr"/>
    <property type="match status" value="1"/>
</dbReference>